<dbReference type="OrthoDB" id="9778168at2"/>
<dbReference type="InterPro" id="IPR025420">
    <property type="entry name" value="DUF4143"/>
</dbReference>
<evidence type="ECO:0008006" key="5">
    <source>
        <dbReference type="Google" id="ProtNLM"/>
    </source>
</evidence>
<dbReference type="InterPro" id="IPR041682">
    <property type="entry name" value="AAA_14"/>
</dbReference>
<feature type="domain" description="AAA" evidence="1">
    <location>
        <begin position="23"/>
        <end position="149"/>
    </location>
</feature>
<protein>
    <recommendedName>
        <fullName evidence="5">AAA+ ATPase domain-containing protein</fullName>
    </recommendedName>
</protein>
<evidence type="ECO:0000259" key="2">
    <source>
        <dbReference type="Pfam" id="PF13635"/>
    </source>
</evidence>
<dbReference type="Pfam" id="PF13173">
    <property type="entry name" value="AAA_14"/>
    <property type="match status" value="1"/>
</dbReference>
<evidence type="ECO:0000313" key="4">
    <source>
        <dbReference type="Proteomes" id="UP000254808"/>
    </source>
</evidence>
<proteinExistence type="predicted"/>
<feature type="domain" description="DUF4143" evidence="2">
    <location>
        <begin position="194"/>
        <end position="351"/>
    </location>
</feature>
<dbReference type="RefSeq" id="WP_114985821.1">
    <property type="nucleotide sequence ID" value="NZ_CP027806.1"/>
</dbReference>
<dbReference type="InterPro" id="IPR027417">
    <property type="entry name" value="P-loop_NTPase"/>
</dbReference>
<accession>A0A345UNW9</accession>
<sequence>MSFQRVAIHELRKRVLTERRRFIQVVYGPRQVGKTTLVVQLQKDIGIPVWYCTADAVPVADFGWIRQQWETARMRTGEGRGLLIIDEIQKVTNWSEQVKKEWESDTFSETNLHVILLGSSRLLLQQGLTESLTGRFEVHYCGHWSYAEMKTAFDFTPEQYVLFGGYPGAAELIHDETRWENYLRNSLIETSISKDVLMLANINKPALLRQLFELGTIYSGQILSYNKMIGQLQEAGNTTTLAHYLYLLSSAGLLSGISKYYPEKVRQRASSPKFQVQNTGLMTAISGERITSIRENPKLFGRWVESAIGAHLLDQSIQHHFKLWYWRDRNDEVDFVLQKGAKIIGIEVKSGYARPTAGMSAFQQRYDPFKILLVGDGGLPWQEFLEVDISELF</sequence>
<gene>
    <name evidence="3" type="ORF">CYPRO_2934</name>
</gene>
<dbReference type="KEGG" id="cprv:CYPRO_2934"/>
<keyword evidence="4" id="KW-1185">Reference proteome</keyword>
<reference evidence="3 4" key="1">
    <citation type="submission" date="2018-03" db="EMBL/GenBank/DDBJ databases">
        <title>Phenotypic and genomic properties of Cyclonatronum proteinivorum gen. nov., sp. nov., a haloalkaliphilic bacteroidete from soda lakes possessing Na+-translocating rhodopsin.</title>
        <authorList>
            <person name="Toshchakov S.V."/>
            <person name="Korzhenkov A."/>
            <person name="Samarov N.I."/>
            <person name="Kublanov I.V."/>
            <person name="Muntyan M.S."/>
            <person name="Sorokin D.Y."/>
        </authorList>
    </citation>
    <scope>NUCLEOTIDE SEQUENCE [LARGE SCALE GENOMIC DNA]</scope>
    <source>
        <strain evidence="3 4">Omega</strain>
    </source>
</reference>
<dbReference type="AlphaFoldDB" id="A0A345UNW9"/>
<dbReference type="PANTHER" id="PTHR43566:SF1">
    <property type="entry name" value="AAA+ ATPASE DOMAIN-CONTAINING PROTEIN"/>
    <property type="match status" value="1"/>
</dbReference>
<dbReference type="CDD" id="cd00009">
    <property type="entry name" value="AAA"/>
    <property type="match status" value="1"/>
</dbReference>
<dbReference type="Gene3D" id="3.40.50.300">
    <property type="entry name" value="P-loop containing nucleotide triphosphate hydrolases"/>
    <property type="match status" value="1"/>
</dbReference>
<dbReference type="PANTHER" id="PTHR43566">
    <property type="entry name" value="CONSERVED PROTEIN"/>
    <property type="match status" value="1"/>
</dbReference>
<dbReference type="Pfam" id="PF13635">
    <property type="entry name" value="DUF4143"/>
    <property type="match status" value="1"/>
</dbReference>
<dbReference type="Proteomes" id="UP000254808">
    <property type="component" value="Chromosome"/>
</dbReference>
<dbReference type="EMBL" id="CP027806">
    <property type="protein sequence ID" value="AXJ02171.1"/>
    <property type="molecule type" value="Genomic_DNA"/>
</dbReference>
<evidence type="ECO:0000313" key="3">
    <source>
        <dbReference type="EMBL" id="AXJ02171.1"/>
    </source>
</evidence>
<organism evidence="3 4">
    <name type="scientific">Cyclonatronum proteinivorum</name>
    <dbReference type="NCBI Taxonomy" id="1457365"/>
    <lineage>
        <taxon>Bacteria</taxon>
        <taxon>Pseudomonadati</taxon>
        <taxon>Balneolota</taxon>
        <taxon>Balneolia</taxon>
        <taxon>Balneolales</taxon>
        <taxon>Cyclonatronaceae</taxon>
        <taxon>Cyclonatronum</taxon>
    </lineage>
</organism>
<evidence type="ECO:0000259" key="1">
    <source>
        <dbReference type="Pfam" id="PF13173"/>
    </source>
</evidence>
<name>A0A345UNW9_9BACT</name>
<dbReference type="SUPFAM" id="SSF52540">
    <property type="entry name" value="P-loop containing nucleoside triphosphate hydrolases"/>
    <property type="match status" value="1"/>
</dbReference>